<evidence type="ECO:0000256" key="7">
    <source>
        <dbReference type="ARBA" id="ARBA00022679"/>
    </source>
</evidence>
<evidence type="ECO:0000256" key="10">
    <source>
        <dbReference type="ARBA" id="ARBA00022840"/>
    </source>
</evidence>
<dbReference type="PANTHER" id="PTHR43071">
    <property type="entry name" value="2-AMINO-4-HYDROXY-6-HYDROXYMETHYLDIHYDROPTERIDINE PYROPHOSPHOKINASE"/>
    <property type="match status" value="1"/>
</dbReference>
<dbReference type="GO" id="GO:0046656">
    <property type="term" value="P:folic acid biosynthetic process"/>
    <property type="evidence" value="ECO:0007669"/>
    <property type="project" value="UniProtKB-UniRule"/>
</dbReference>
<feature type="domain" description="7,8-dihydro-6-hydroxymethylpterin-pyrophosphokinase" evidence="14">
    <location>
        <begin position="220"/>
        <end position="231"/>
    </location>
</feature>
<dbReference type="CDD" id="cd00534">
    <property type="entry name" value="DHNA_DHNTPE"/>
    <property type="match status" value="1"/>
</dbReference>
<comment type="similarity">
    <text evidence="5 13">Belongs to the DHNA family.</text>
</comment>
<dbReference type="Gene3D" id="3.30.1130.10">
    <property type="match status" value="1"/>
</dbReference>
<dbReference type="EMBL" id="FXZC01000003">
    <property type="protein sequence ID" value="SMX78849.1"/>
    <property type="molecule type" value="Genomic_DNA"/>
</dbReference>
<dbReference type="NCBIfam" id="TIGR00526">
    <property type="entry name" value="folB_dom"/>
    <property type="match status" value="1"/>
</dbReference>
<proteinExistence type="inferred from homology"/>
<protein>
    <recommendedName>
        <fullName evidence="13">Bifunctional folate synthesis protein</fullName>
    </recommendedName>
    <domain>
        <recommendedName>
            <fullName evidence="13">Dihydroneopterin aldolase</fullName>
            <shortName evidence="13">DHNA</shortName>
            <ecNumber evidence="13">4.1.2.25</ecNumber>
        </recommendedName>
        <alternativeName>
            <fullName evidence="13">7,8-dihydroneopterin aldolase</fullName>
        </alternativeName>
    </domain>
    <domain>
        <recommendedName>
            <fullName evidence="13">2-amino-4-hydroxy-6-hydroxymethyldihydropteridine pyrophosphokinase</fullName>
            <ecNumber evidence="13">2.7.6.3</ecNumber>
        </recommendedName>
        <alternativeName>
            <fullName evidence="13">6-hydroxymethyl-7,8-dihydropterin pyrophosphokinase</fullName>
            <shortName evidence="13">PPPK</shortName>
        </alternativeName>
        <alternativeName>
            <fullName evidence="13">7,8-dihydro-6-hydroxymethylpterin pyrophosphokinase</fullName>
            <shortName evidence="13">HPPK</shortName>
        </alternativeName>
    </domain>
</protein>
<organism evidence="15 16">
    <name type="scientific">Brevibacterium casei CIP 102111</name>
    <dbReference type="NCBI Taxonomy" id="1255625"/>
    <lineage>
        <taxon>Bacteria</taxon>
        <taxon>Bacillati</taxon>
        <taxon>Actinomycetota</taxon>
        <taxon>Actinomycetes</taxon>
        <taxon>Micrococcales</taxon>
        <taxon>Brevibacteriaceae</taxon>
        <taxon>Brevibacterium</taxon>
    </lineage>
</organism>
<comment type="catalytic activity">
    <reaction evidence="1">
        <text>6-hydroxymethyl-7,8-dihydropterin + ATP = (7,8-dihydropterin-6-yl)methyl diphosphate + AMP + H(+)</text>
        <dbReference type="Rhea" id="RHEA:11412"/>
        <dbReference type="ChEBI" id="CHEBI:15378"/>
        <dbReference type="ChEBI" id="CHEBI:30616"/>
        <dbReference type="ChEBI" id="CHEBI:44841"/>
        <dbReference type="ChEBI" id="CHEBI:72950"/>
        <dbReference type="ChEBI" id="CHEBI:456215"/>
        <dbReference type="EC" id="2.7.6.3"/>
    </reaction>
</comment>
<dbReference type="InterPro" id="IPR006157">
    <property type="entry name" value="FolB_dom"/>
</dbReference>
<dbReference type="InterPro" id="IPR000550">
    <property type="entry name" value="Hppk"/>
</dbReference>
<evidence type="ECO:0000256" key="11">
    <source>
        <dbReference type="ARBA" id="ARBA00022909"/>
    </source>
</evidence>
<evidence type="ECO:0000256" key="8">
    <source>
        <dbReference type="ARBA" id="ARBA00022741"/>
    </source>
</evidence>
<dbReference type="SUPFAM" id="SSF55083">
    <property type="entry name" value="6-hydroxymethyl-7,8-dihydropterin pyrophosphokinase, HPPK"/>
    <property type="match status" value="1"/>
</dbReference>
<evidence type="ECO:0000313" key="15">
    <source>
        <dbReference type="EMBL" id="SMX78849.1"/>
    </source>
</evidence>
<evidence type="ECO:0000256" key="1">
    <source>
        <dbReference type="ARBA" id="ARBA00000198"/>
    </source>
</evidence>
<dbReference type="EC" id="4.1.2.25" evidence="13"/>
<comment type="similarity">
    <text evidence="6">In the N-terminal section; belongs to the DHNA family.</text>
</comment>
<dbReference type="NCBIfam" id="TIGR01498">
    <property type="entry name" value="folK"/>
    <property type="match status" value="1"/>
</dbReference>
<dbReference type="PROSITE" id="PS00794">
    <property type="entry name" value="HPPK"/>
    <property type="match status" value="1"/>
</dbReference>
<comment type="pathway">
    <text evidence="4">Cofactor biosynthesis; tetrahydrofolate biosynthesis; 2-amino-4-hydroxy-6-hydroxymethyl-7,8-dihydropteridine diphosphate from 7,8-dihydroneopterin triphosphate: step 4/4.</text>
</comment>
<comment type="function">
    <text evidence="13">Catalyzes the conversion of 7,8-dihydroneopterin to 6-hydroxymethyl-7,8-dihydropterin.</text>
</comment>
<keyword evidence="11 13" id="KW-0289">Folate biosynthesis</keyword>
<evidence type="ECO:0000256" key="3">
    <source>
        <dbReference type="ARBA" id="ARBA00005013"/>
    </source>
</evidence>
<evidence type="ECO:0000256" key="5">
    <source>
        <dbReference type="ARBA" id="ARBA00005708"/>
    </source>
</evidence>
<dbReference type="PANTHER" id="PTHR43071:SF1">
    <property type="entry name" value="2-AMINO-4-HYDROXY-6-HYDROXYMETHYLDIHYDROPTERIDINE PYROPHOSPHOKINASE"/>
    <property type="match status" value="1"/>
</dbReference>
<dbReference type="InterPro" id="IPR043133">
    <property type="entry name" value="GTP-CH-I_C/QueF"/>
</dbReference>
<gene>
    <name evidence="15" type="ORF">BC102111_01594</name>
</gene>
<dbReference type="RefSeq" id="WP_197464167.1">
    <property type="nucleotide sequence ID" value="NZ_FXZC01000003.1"/>
</dbReference>
<keyword evidence="12 13" id="KW-0456">Lyase</keyword>
<keyword evidence="10" id="KW-0067">ATP-binding</keyword>
<dbReference type="Proteomes" id="UP000234333">
    <property type="component" value="Unassembled WGS sequence"/>
</dbReference>
<sequence>MSGLPDRIALRGLTVRGNHGVFDFEKRDGQDFVIDVTLHASTAAAAATDDIADTIHYGELAEDVARIVEDNTFDLIETLAEAIAAHCLTLTERVEVVVHKPSAPIDHTFADVTVTVDRSRETAPQADGSDPASASAYLSLGANLGEAATTLDEAVAALDRHPRISVASRSSLYRTAPWGGVEQNDFLNLGVIVETTLPPRELLAVCQGIEVACGRTRELRWGPRTLDIDVIAYTAEGVDVVLDSAALTLPHPRAHERAFVLVPWAEIAPDTVVDSPTGPRPIAEAIASLDDQGIERADA</sequence>
<evidence type="ECO:0000259" key="14">
    <source>
        <dbReference type="PROSITE" id="PS00794"/>
    </source>
</evidence>
<evidence type="ECO:0000256" key="12">
    <source>
        <dbReference type="ARBA" id="ARBA00023239"/>
    </source>
</evidence>
<dbReference type="AlphaFoldDB" id="A0A2H1IUG0"/>
<comment type="pathway">
    <text evidence="3 13">Cofactor biosynthesis; tetrahydrofolate biosynthesis; 2-amino-4-hydroxy-6-hydroxymethyl-7,8-dihydropteridine diphosphate from 7,8-dihydroneopterin triphosphate: step 3/4.</text>
</comment>
<dbReference type="GO" id="GO:0003848">
    <property type="term" value="F:2-amino-4-hydroxy-6-hydroxymethyldihydropteridine diphosphokinase activity"/>
    <property type="evidence" value="ECO:0007669"/>
    <property type="project" value="UniProtKB-EC"/>
</dbReference>
<evidence type="ECO:0000256" key="4">
    <source>
        <dbReference type="ARBA" id="ARBA00005051"/>
    </source>
</evidence>
<keyword evidence="8" id="KW-0547">Nucleotide-binding</keyword>
<dbReference type="CDD" id="cd00483">
    <property type="entry name" value="HPPK"/>
    <property type="match status" value="1"/>
</dbReference>
<dbReference type="GO" id="GO:0004150">
    <property type="term" value="F:dihydroneopterin aldolase activity"/>
    <property type="evidence" value="ECO:0007669"/>
    <property type="project" value="UniProtKB-UniRule"/>
</dbReference>
<accession>A0A2H1IUG0</accession>
<dbReference type="SUPFAM" id="SSF55620">
    <property type="entry name" value="Tetrahydrobiopterin biosynthesis enzymes-like"/>
    <property type="match status" value="1"/>
</dbReference>
<dbReference type="SMART" id="SM00905">
    <property type="entry name" value="FolB"/>
    <property type="match status" value="1"/>
</dbReference>
<dbReference type="InterPro" id="IPR035907">
    <property type="entry name" value="Hppk_sf"/>
</dbReference>
<comment type="catalytic activity">
    <reaction evidence="2 13">
        <text>7,8-dihydroneopterin = 6-hydroxymethyl-7,8-dihydropterin + glycolaldehyde</text>
        <dbReference type="Rhea" id="RHEA:10540"/>
        <dbReference type="ChEBI" id="CHEBI:17001"/>
        <dbReference type="ChEBI" id="CHEBI:17071"/>
        <dbReference type="ChEBI" id="CHEBI:44841"/>
        <dbReference type="EC" id="4.1.2.25"/>
    </reaction>
</comment>
<dbReference type="Pfam" id="PF02152">
    <property type="entry name" value="FolB"/>
    <property type="match status" value="1"/>
</dbReference>
<name>A0A2H1IUG0_9MICO</name>
<evidence type="ECO:0000256" key="9">
    <source>
        <dbReference type="ARBA" id="ARBA00022777"/>
    </source>
</evidence>
<dbReference type="Gene3D" id="3.30.70.560">
    <property type="entry name" value="7,8-Dihydro-6-hydroxymethylpterin-pyrophosphokinase HPPK"/>
    <property type="match status" value="1"/>
</dbReference>
<keyword evidence="9 15" id="KW-0418">Kinase</keyword>
<dbReference type="GO" id="GO:0005524">
    <property type="term" value="F:ATP binding"/>
    <property type="evidence" value="ECO:0007669"/>
    <property type="project" value="UniProtKB-KW"/>
</dbReference>
<dbReference type="GO" id="GO:0046654">
    <property type="term" value="P:tetrahydrofolate biosynthetic process"/>
    <property type="evidence" value="ECO:0007669"/>
    <property type="project" value="UniProtKB-UniRule"/>
</dbReference>
<keyword evidence="7 15" id="KW-0808">Transferase</keyword>
<dbReference type="EC" id="2.7.6.3" evidence="13"/>
<evidence type="ECO:0000313" key="16">
    <source>
        <dbReference type="Proteomes" id="UP000234333"/>
    </source>
</evidence>
<dbReference type="UniPathway" id="UPA00077">
    <property type="reaction ID" value="UER00154"/>
</dbReference>
<dbReference type="GO" id="GO:0016301">
    <property type="term" value="F:kinase activity"/>
    <property type="evidence" value="ECO:0007669"/>
    <property type="project" value="UniProtKB-KW"/>
</dbReference>
<dbReference type="InterPro" id="IPR006156">
    <property type="entry name" value="Dihydroneopterin_aldolase"/>
</dbReference>
<evidence type="ECO:0000256" key="6">
    <source>
        <dbReference type="ARBA" id="ARBA00009640"/>
    </source>
</evidence>
<reference evidence="15 16" key="1">
    <citation type="submission" date="2017-03" db="EMBL/GenBank/DDBJ databases">
        <authorList>
            <person name="Afonso C.L."/>
            <person name="Miller P.J."/>
            <person name="Scott M.A."/>
            <person name="Spackman E."/>
            <person name="Goraichik I."/>
            <person name="Dimitrov K.M."/>
            <person name="Suarez D.L."/>
            <person name="Swayne D.E."/>
        </authorList>
    </citation>
    <scope>NUCLEOTIDE SEQUENCE [LARGE SCALE GENOMIC DNA]</scope>
    <source>
        <strain evidence="15 16">CIP 102111</strain>
    </source>
</reference>
<evidence type="ECO:0000256" key="2">
    <source>
        <dbReference type="ARBA" id="ARBA00001353"/>
    </source>
</evidence>
<dbReference type="FunFam" id="3.30.1130.10:FF:000003">
    <property type="entry name" value="7,8-dihydroneopterin aldolase"/>
    <property type="match status" value="1"/>
</dbReference>
<dbReference type="Pfam" id="PF01288">
    <property type="entry name" value="HPPK"/>
    <property type="match status" value="1"/>
</dbReference>
<dbReference type="NCBIfam" id="TIGR00525">
    <property type="entry name" value="folB"/>
    <property type="match status" value="1"/>
</dbReference>
<evidence type="ECO:0000256" key="13">
    <source>
        <dbReference type="RuleBase" id="RU362079"/>
    </source>
</evidence>
<dbReference type="GeneID" id="99775417"/>